<evidence type="ECO:0000256" key="1">
    <source>
        <dbReference type="SAM" id="MobiDB-lite"/>
    </source>
</evidence>
<reference evidence="2 3" key="1">
    <citation type="submission" date="2024-04" db="EMBL/GenBank/DDBJ databases">
        <authorList>
            <person name="Waldvogel A.-M."/>
            <person name="Schoenle A."/>
        </authorList>
    </citation>
    <scope>NUCLEOTIDE SEQUENCE [LARGE SCALE GENOMIC DNA]</scope>
</reference>
<feature type="compositionally biased region" description="Basic and acidic residues" evidence="1">
    <location>
        <begin position="90"/>
        <end position="100"/>
    </location>
</feature>
<sequence>MCGTGAPCGGRAQEERTVANWDYHAPGVRPDRVRAAWRPVCSGSRRDYGRTFPPAQTSACTPCFLTTTTADHRRGASLGSPWVPRLQPRALDHNAPHPEETTCPEPSDEEPPTISSLHCSATTVCKAELHRQDSAVMSL</sequence>
<evidence type="ECO:0000313" key="3">
    <source>
        <dbReference type="Proteomes" id="UP001497482"/>
    </source>
</evidence>
<proteinExistence type="predicted"/>
<gene>
    <name evidence="2" type="ORF">KC01_LOCUS40329</name>
</gene>
<keyword evidence="3" id="KW-1185">Reference proteome</keyword>
<organism evidence="2 3">
    <name type="scientific">Knipowitschia caucasica</name>
    <name type="common">Caucasian dwarf goby</name>
    <name type="synonym">Pomatoschistus caucasicus</name>
    <dbReference type="NCBI Taxonomy" id="637954"/>
    <lineage>
        <taxon>Eukaryota</taxon>
        <taxon>Metazoa</taxon>
        <taxon>Chordata</taxon>
        <taxon>Craniata</taxon>
        <taxon>Vertebrata</taxon>
        <taxon>Euteleostomi</taxon>
        <taxon>Actinopterygii</taxon>
        <taxon>Neopterygii</taxon>
        <taxon>Teleostei</taxon>
        <taxon>Neoteleostei</taxon>
        <taxon>Acanthomorphata</taxon>
        <taxon>Gobiaria</taxon>
        <taxon>Gobiiformes</taxon>
        <taxon>Gobioidei</taxon>
        <taxon>Gobiidae</taxon>
        <taxon>Gobiinae</taxon>
        <taxon>Knipowitschia</taxon>
    </lineage>
</organism>
<feature type="region of interest" description="Disordered" evidence="1">
    <location>
        <begin position="73"/>
        <end position="115"/>
    </location>
</feature>
<protein>
    <submittedName>
        <fullName evidence="2">Uncharacterized protein</fullName>
    </submittedName>
</protein>
<dbReference type="EMBL" id="OZ035830">
    <property type="protein sequence ID" value="CAL1614269.1"/>
    <property type="molecule type" value="Genomic_DNA"/>
</dbReference>
<name>A0AAV2MMB4_KNICA</name>
<accession>A0AAV2MMB4</accession>
<dbReference type="AlphaFoldDB" id="A0AAV2MMB4"/>
<dbReference type="Proteomes" id="UP001497482">
    <property type="component" value="Chromosome 8"/>
</dbReference>
<evidence type="ECO:0000313" key="2">
    <source>
        <dbReference type="EMBL" id="CAL1614269.1"/>
    </source>
</evidence>